<name>A0A5R8K771_9BACT</name>
<gene>
    <name evidence="1" type="ORF">FEM03_23920</name>
</gene>
<evidence type="ECO:0000313" key="2">
    <source>
        <dbReference type="Proteomes" id="UP000306196"/>
    </source>
</evidence>
<comment type="caution">
    <text evidence="1">The sequence shown here is derived from an EMBL/GenBank/DDBJ whole genome shotgun (WGS) entry which is preliminary data.</text>
</comment>
<dbReference type="AlphaFoldDB" id="A0A5R8K771"/>
<evidence type="ECO:0000313" key="1">
    <source>
        <dbReference type="EMBL" id="TLD68208.1"/>
    </source>
</evidence>
<accession>A0A5R8K771</accession>
<dbReference type="Pfam" id="PF14384">
    <property type="entry name" value="BrnA_antitoxin"/>
    <property type="match status" value="1"/>
</dbReference>
<proteinExistence type="predicted"/>
<reference evidence="1 2" key="1">
    <citation type="submission" date="2019-05" db="EMBL/GenBank/DDBJ databases">
        <title>Verrucobacter flavum gen. nov., sp. nov. a new member of the family Verrucomicrobiaceae.</title>
        <authorList>
            <person name="Szuroczki S."/>
            <person name="Abbaszade G."/>
            <person name="Szabo A."/>
            <person name="Felfoldi T."/>
            <person name="Schumann P."/>
            <person name="Boka K."/>
            <person name="Keki Z."/>
            <person name="Toumi M."/>
            <person name="Toth E."/>
        </authorList>
    </citation>
    <scope>NUCLEOTIDE SEQUENCE [LARGE SCALE GENOMIC DNA]</scope>
    <source>
        <strain evidence="1 2">MG-N-17</strain>
    </source>
</reference>
<dbReference type="OrthoDB" id="5297245at2"/>
<dbReference type="InterPro" id="IPR025528">
    <property type="entry name" value="BrnA_antitoxin"/>
</dbReference>
<dbReference type="EMBL" id="VAUV01000031">
    <property type="protein sequence ID" value="TLD68208.1"/>
    <property type="molecule type" value="Genomic_DNA"/>
</dbReference>
<organism evidence="1 2">
    <name type="scientific">Phragmitibacter flavus</name>
    <dbReference type="NCBI Taxonomy" id="2576071"/>
    <lineage>
        <taxon>Bacteria</taxon>
        <taxon>Pseudomonadati</taxon>
        <taxon>Verrucomicrobiota</taxon>
        <taxon>Verrucomicrobiia</taxon>
        <taxon>Verrucomicrobiales</taxon>
        <taxon>Verrucomicrobiaceae</taxon>
        <taxon>Phragmitibacter</taxon>
    </lineage>
</organism>
<dbReference type="Proteomes" id="UP000306196">
    <property type="component" value="Unassembled WGS sequence"/>
</dbReference>
<dbReference type="RefSeq" id="WP_138088921.1">
    <property type="nucleotide sequence ID" value="NZ_VAUV01000031.1"/>
</dbReference>
<keyword evidence="2" id="KW-1185">Reference proteome</keyword>
<sequence length="70" mass="8419">MRKEYDFSKAERNPYVKRLKKAVTIRLEPDVIHYFKSLSTETGIPYQNLINLYLVDCAKEGRRLELNWKQ</sequence>
<protein>
    <submittedName>
        <fullName evidence="1">BrnA antitoxin family protein</fullName>
    </submittedName>
</protein>